<evidence type="ECO:0000256" key="1">
    <source>
        <dbReference type="SAM" id="MobiDB-lite"/>
    </source>
</evidence>
<dbReference type="GO" id="GO:0008483">
    <property type="term" value="F:transaminase activity"/>
    <property type="evidence" value="ECO:0007669"/>
    <property type="project" value="UniProtKB-KW"/>
</dbReference>
<dbReference type="Proteomes" id="UP000478052">
    <property type="component" value="Unassembled WGS sequence"/>
</dbReference>
<name>A0A6G0VXQ5_APHCR</name>
<proteinExistence type="predicted"/>
<evidence type="ECO:0000313" key="3">
    <source>
        <dbReference type="Proteomes" id="UP000478052"/>
    </source>
</evidence>
<evidence type="ECO:0000313" key="2">
    <source>
        <dbReference type="EMBL" id="KAF0713715.1"/>
    </source>
</evidence>
<dbReference type="EMBL" id="VUJU01010585">
    <property type="protein sequence ID" value="KAF0713715.1"/>
    <property type="molecule type" value="Genomic_DNA"/>
</dbReference>
<reference evidence="2 3" key="1">
    <citation type="submission" date="2019-08" db="EMBL/GenBank/DDBJ databases">
        <title>Whole genome of Aphis craccivora.</title>
        <authorList>
            <person name="Voronova N.V."/>
            <person name="Shulinski R.S."/>
            <person name="Bandarenka Y.V."/>
            <person name="Zhorov D.G."/>
            <person name="Warner D."/>
        </authorList>
    </citation>
    <scope>NUCLEOTIDE SEQUENCE [LARGE SCALE GENOMIC DNA]</scope>
    <source>
        <strain evidence="2">180601</strain>
        <tissue evidence="2">Whole Body</tissue>
    </source>
</reference>
<feature type="region of interest" description="Disordered" evidence="1">
    <location>
        <begin position="48"/>
        <end position="68"/>
    </location>
</feature>
<protein>
    <submittedName>
        <fullName evidence="2">Branched-chain-amino-acid aminotransferase</fullName>
    </submittedName>
</protein>
<accession>A0A6G0VXQ5</accession>
<keyword evidence="2" id="KW-0032">Aminotransferase</keyword>
<gene>
    <name evidence="2" type="ORF">FWK35_00032193</name>
</gene>
<keyword evidence="3" id="KW-1185">Reference proteome</keyword>
<dbReference type="AlphaFoldDB" id="A0A6G0VXQ5"/>
<sequence>MVMRVVETVRRDKVKRVISSAMYRNAERDRGKKVRRINSAIKKRGDKGKVSLYTARGKKRDIQGRSDR</sequence>
<organism evidence="2 3">
    <name type="scientific">Aphis craccivora</name>
    <name type="common">Cowpea aphid</name>
    <dbReference type="NCBI Taxonomy" id="307492"/>
    <lineage>
        <taxon>Eukaryota</taxon>
        <taxon>Metazoa</taxon>
        <taxon>Ecdysozoa</taxon>
        <taxon>Arthropoda</taxon>
        <taxon>Hexapoda</taxon>
        <taxon>Insecta</taxon>
        <taxon>Pterygota</taxon>
        <taxon>Neoptera</taxon>
        <taxon>Paraneoptera</taxon>
        <taxon>Hemiptera</taxon>
        <taxon>Sternorrhyncha</taxon>
        <taxon>Aphidomorpha</taxon>
        <taxon>Aphidoidea</taxon>
        <taxon>Aphididae</taxon>
        <taxon>Aphidini</taxon>
        <taxon>Aphis</taxon>
        <taxon>Aphis</taxon>
    </lineage>
</organism>
<comment type="caution">
    <text evidence="2">The sequence shown here is derived from an EMBL/GenBank/DDBJ whole genome shotgun (WGS) entry which is preliminary data.</text>
</comment>
<keyword evidence="2" id="KW-0808">Transferase</keyword>